<dbReference type="EMBL" id="JBHFAB010000009">
    <property type="protein sequence ID" value="MFC1417920.1"/>
    <property type="molecule type" value="Genomic_DNA"/>
</dbReference>
<accession>A0ABV6VW46</accession>
<dbReference type="RefSeq" id="WP_380536478.1">
    <property type="nucleotide sequence ID" value="NZ_JBHFAB010000009.1"/>
</dbReference>
<gene>
    <name evidence="4" type="ORF">ACEZDE_14895</name>
</gene>
<feature type="domain" description="ScoMcrA-like N-terminal head" evidence="3">
    <location>
        <begin position="10"/>
        <end position="94"/>
    </location>
</feature>
<evidence type="ECO:0000259" key="2">
    <source>
        <dbReference type="Pfam" id="PF13391"/>
    </source>
</evidence>
<dbReference type="Proteomes" id="UP001592531">
    <property type="component" value="Unassembled WGS sequence"/>
</dbReference>
<evidence type="ECO:0000313" key="4">
    <source>
        <dbReference type="EMBL" id="MFC1417920.1"/>
    </source>
</evidence>
<dbReference type="InterPro" id="IPR058807">
    <property type="entry name" value="ScoMcrA_N"/>
</dbReference>
<evidence type="ECO:0000313" key="5">
    <source>
        <dbReference type="Proteomes" id="UP001592531"/>
    </source>
</evidence>
<dbReference type="GO" id="GO:0004519">
    <property type="term" value="F:endonuclease activity"/>
    <property type="evidence" value="ECO:0007669"/>
    <property type="project" value="UniProtKB-KW"/>
</dbReference>
<feature type="domain" description="HNH nuclease" evidence="2">
    <location>
        <begin position="292"/>
        <end position="341"/>
    </location>
</feature>
<feature type="region of interest" description="Disordered" evidence="1">
    <location>
        <begin position="247"/>
        <end position="270"/>
    </location>
</feature>
<dbReference type="Pfam" id="PF26345">
    <property type="entry name" value="ScoMcrA_N"/>
    <property type="match status" value="1"/>
</dbReference>
<dbReference type="InterPro" id="IPR003615">
    <property type="entry name" value="HNH_nuc"/>
</dbReference>
<name>A0ABV6VW46_9ACTN</name>
<keyword evidence="4" id="KW-0540">Nuclease</keyword>
<proteinExistence type="predicted"/>
<evidence type="ECO:0000256" key="1">
    <source>
        <dbReference type="SAM" id="MobiDB-lite"/>
    </source>
</evidence>
<protein>
    <submittedName>
        <fullName evidence="4">HNH endonuclease</fullName>
    </submittedName>
</protein>
<keyword evidence="4" id="KW-0255">Endonuclease</keyword>
<dbReference type="Pfam" id="PF13391">
    <property type="entry name" value="HNH_2"/>
    <property type="match status" value="1"/>
</dbReference>
<reference evidence="4 5" key="1">
    <citation type="submission" date="2024-09" db="EMBL/GenBank/DDBJ databases">
        <authorList>
            <person name="Lee S.D."/>
        </authorList>
    </citation>
    <scope>NUCLEOTIDE SEQUENCE [LARGE SCALE GENOMIC DNA]</scope>
    <source>
        <strain evidence="4 5">N8-3</strain>
    </source>
</reference>
<keyword evidence="5" id="KW-1185">Reference proteome</keyword>
<comment type="caution">
    <text evidence="4">The sequence shown here is derived from an EMBL/GenBank/DDBJ whole genome shotgun (WGS) entry which is preliminary data.</text>
</comment>
<organism evidence="4 5">
    <name type="scientific">Streptacidiphilus cavernicola</name>
    <dbReference type="NCBI Taxonomy" id="3342716"/>
    <lineage>
        <taxon>Bacteria</taxon>
        <taxon>Bacillati</taxon>
        <taxon>Actinomycetota</taxon>
        <taxon>Actinomycetes</taxon>
        <taxon>Kitasatosporales</taxon>
        <taxon>Streptomycetaceae</taxon>
        <taxon>Streptacidiphilus</taxon>
    </lineage>
</organism>
<keyword evidence="4" id="KW-0378">Hydrolase</keyword>
<evidence type="ECO:0000259" key="3">
    <source>
        <dbReference type="Pfam" id="PF26345"/>
    </source>
</evidence>
<sequence length="394" mass="43668">MSVNIRELTDASAVLRAISEYDTLGQRSFLKHYEYGKASQYYLRHQNRLYDAKAIAGAAYGYQHRSVGAPAKGQFSGGESHSNAALRQLGFTVMDGRPETLDGESEWRQAVWEHLVACRDANGLVTPDDLRSVGAYGGQQGIWVDKDRTKRVHPKGLAVGLKHTGTDYPDEVSDKGALYHYPTTARRGQDEAEVAAAKLTARLKLPVFLISERANLRSVDLAWVTGWEDQSKLLFVTFSADAPTHLLDKDHSDEQPFSLEGNRRRRGPGTVITRPDQARFKLAVFQRYGPVCALSGVAVPEMIEAAHLRPDADNGSSDARNGLPLNAALHRAFDANLFAIHPDTREILVRPKGPSLAQLGIIKTHLSDLAKQPHRSALAWRYDRWLEKNNLKGS</sequence>